<reference evidence="4" key="1">
    <citation type="journal article" date="2019" name="Int. J. Syst. Evol. Microbiol.">
        <title>The Global Catalogue of Microorganisms (GCM) 10K type strain sequencing project: providing services to taxonomists for standard genome sequencing and annotation.</title>
        <authorList>
            <consortium name="The Broad Institute Genomics Platform"/>
            <consortium name="The Broad Institute Genome Sequencing Center for Infectious Disease"/>
            <person name="Wu L."/>
            <person name="Ma J."/>
        </authorList>
    </citation>
    <scope>NUCLEOTIDE SEQUENCE [LARGE SCALE GENOMIC DNA]</scope>
    <source>
        <strain evidence="4">KCTC 52039</strain>
    </source>
</reference>
<evidence type="ECO:0000313" key="3">
    <source>
        <dbReference type="EMBL" id="MFC3179843.1"/>
    </source>
</evidence>
<evidence type="ECO:0000313" key="4">
    <source>
        <dbReference type="Proteomes" id="UP001595547"/>
    </source>
</evidence>
<dbReference type="Gene3D" id="3.40.1440.10">
    <property type="entry name" value="GIY-YIG endonuclease"/>
    <property type="match status" value="1"/>
</dbReference>
<evidence type="ECO:0000256" key="1">
    <source>
        <dbReference type="ARBA" id="ARBA00007435"/>
    </source>
</evidence>
<dbReference type="PANTHER" id="PTHR34477">
    <property type="entry name" value="UPF0213 PROTEIN YHBQ"/>
    <property type="match status" value="1"/>
</dbReference>
<organism evidence="3 4">
    <name type="scientific">Cypionkella sinensis</name>
    <dbReference type="NCBI Taxonomy" id="1756043"/>
    <lineage>
        <taxon>Bacteria</taxon>
        <taxon>Pseudomonadati</taxon>
        <taxon>Pseudomonadota</taxon>
        <taxon>Alphaproteobacteria</taxon>
        <taxon>Rhodobacterales</taxon>
        <taxon>Paracoccaceae</taxon>
        <taxon>Cypionkella</taxon>
    </lineage>
</organism>
<dbReference type="PROSITE" id="PS50164">
    <property type="entry name" value="GIY_YIG"/>
    <property type="match status" value="1"/>
</dbReference>
<dbReference type="CDD" id="cd10448">
    <property type="entry name" value="GIY-YIG_unchar_3"/>
    <property type="match status" value="1"/>
</dbReference>
<comment type="caution">
    <text evidence="3">The sequence shown here is derived from an EMBL/GenBank/DDBJ whole genome shotgun (WGS) entry which is preliminary data.</text>
</comment>
<accession>A0ABV7IVL1</accession>
<protein>
    <submittedName>
        <fullName evidence="3">GIY-YIG nuclease family protein</fullName>
    </submittedName>
</protein>
<keyword evidence="4" id="KW-1185">Reference proteome</keyword>
<dbReference type="Pfam" id="PF01541">
    <property type="entry name" value="GIY-YIG"/>
    <property type="match status" value="1"/>
</dbReference>
<name>A0ABV7IVL1_9RHOB</name>
<feature type="domain" description="GIY-YIG" evidence="2">
    <location>
        <begin position="1"/>
        <end position="77"/>
    </location>
</feature>
<dbReference type="InterPro" id="IPR000305">
    <property type="entry name" value="GIY-YIG_endonuc"/>
</dbReference>
<dbReference type="InterPro" id="IPR035901">
    <property type="entry name" value="GIY-YIG_endonuc_sf"/>
</dbReference>
<dbReference type="PANTHER" id="PTHR34477:SF5">
    <property type="entry name" value="BSL5627 PROTEIN"/>
    <property type="match status" value="1"/>
</dbReference>
<dbReference type="InterPro" id="IPR050190">
    <property type="entry name" value="UPF0213_domain"/>
</dbReference>
<dbReference type="SUPFAM" id="SSF82771">
    <property type="entry name" value="GIY-YIG endonuclease"/>
    <property type="match status" value="1"/>
</dbReference>
<dbReference type="Proteomes" id="UP001595547">
    <property type="component" value="Unassembled WGS sequence"/>
</dbReference>
<sequence>MGYFVYIMGSRPGGALYTGSTNNLRRRVEEHRAKLQVGHTAKYNITHLYWFEEWPTYHEALERELRIKGWKRAWKDKLILDANPEWRDVSADFPF</sequence>
<gene>
    <name evidence="3" type="ORF">ACFOGH_02475</name>
</gene>
<dbReference type="RefSeq" id="WP_380071467.1">
    <property type="nucleotide sequence ID" value="NZ_JBHRTO010000001.1"/>
</dbReference>
<proteinExistence type="inferred from homology"/>
<comment type="similarity">
    <text evidence="1">Belongs to the UPF0213 family.</text>
</comment>
<dbReference type="EMBL" id="JBHRTO010000001">
    <property type="protein sequence ID" value="MFC3179843.1"/>
    <property type="molecule type" value="Genomic_DNA"/>
</dbReference>
<evidence type="ECO:0000259" key="2">
    <source>
        <dbReference type="PROSITE" id="PS50164"/>
    </source>
</evidence>